<gene>
    <name evidence="6" type="ORF">PENTCL1PPCAC_4715</name>
    <name evidence="7" type="ORF">PENTCL1PPCAC_4720</name>
</gene>
<dbReference type="EMBL" id="BTSX01000002">
    <property type="protein sequence ID" value="GMS82545.1"/>
    <property type="molecule type" value="Genomic_DNA"/>
</dbReference>
<evidence type="ECO:0000313" key="8">
    <source>
        <dbReference type="Proteomes" id="UP001432027"/>
    </source>
</evidence>
<evidence type="ECO:0000313" key="7">
    <source>
        <dbReference type="EMBL" id="GMS82545.1"/>
    </source>
</evidence>
<evidence type="ECO:0000313" key="6">
    <source>
        <dbReference type="EMBL" id="GMS82540.1"/>
    </source>
</evidence>
<accession>A0AAV5SR41</accession>
<feature type="chain" id="PRO_5044714685" description="ABC transmembrane type-1 domain-containing protein" evidence="5">
    <location>
        <begin position="19"/>
        <end position="136"/>
    </location>
</feature>
<keyword evidence="1 4" id="KW-0812">Transmembrane</keyword>
<sequence length="136" mass="15229">ITLLCIISSCFSILKLLACSIDGSVHSYPGVWILSLWSLVVSFLYVFLCRRQSSSTIVNEKSQKSSVEEIQLSRWRQISILLSYTLKDWPWLLLSLILTIASAAVSVMLPHYSSCLLNGLTKLGENNDLSSTIKIF</sequence>
<name>A0AAV5SR41_9BILA</name>
<proteinExistence type="predicted"/>
<feature type="transmembrane region" description="Helical" evidence="4">
    <location>
        <begin position="91"/>
        <end position="112"/>
    </location>
</feature>
<dbReference type="SUPFAM" id="SSF90123">
    <property type="entry name" value="ABC transporter transmembrane region"/>
    <property type="match status" value="1"/>
</dbReference>
<feature type="non-terminal residue" evidence="7">
    <location>
        <position position="136"/>
    </location>
</feature>
<evidence type="ECO:0000256" key="4">
    <source>
        <dbReference type="SAM" id="Phobius"/>
    </source>
</evidence>
<dbReference type="EMBL" id="BTSX01000002">
    <property type="protein sequence ID" value="GMS82540.1"/>
    <property type="molecule type" value="Genomic_DNA"/>
</dbReference>
<keyword evidence="2 4" id="KW-1133">Transmembrane helix</keyword>
<dbReference type="AlphaFoldDB" id="A0AAV5SR41"/>
<evidence type="ECO:0000256" key="2">
    <source>
        <dbReference type="ARBA" id="ARBA00022989"/>
    </source>
</evidence>
<comment type="caution">
    <text evidence="7">The sequence shown here is derived from an EMBL/GenBank/DDBJ whole genome shotgun (WGS) entry which is preliminary data.</text>
</comment>
<evidence type="ECO:0000256" key="5">
    <source>
        <dbReference type="SAM" id="SignalP"/>
    </source>
</evidence>
<dbReference type="GO" id="GO:0016020">
    <property type="term" value="C:membrane"/>
    <property type="evidence" value="ECO:0007669"/>
    <property type="project" value="InterPro"/>
</dbReference>
<feature type="non-terminal residue" evidence="7">
    <location>
        <position position="1"/>
    </location>
</feature>
<keyword evidence="3 4" id="KW-0472">Membrane</keyword>
<feature type="signal peptide" evidence="5">
    <location>
        <begin position="1"/>
        <end position="18"/>
    </location>
</feature>
<feature type="transmembrane region" description="Helical" evidence="4">
    <location>
        <begin position="28"/>
        <end position="48"/>
    </location>
</feature>
<dbReference type="Proteomes" id="UP001432027">
    <property type="component" value="Unassembled WGS sequence"/>
</dbReference>
<organism evidence="7 8">
    <name type="scientific">Pristionchus entomophagus</name>
    <dbReference type="NCBI Taxonomy" id="358040"/>
    <lineage>
        <taxon>Eukaryota</taxon>
        <taxon>Metazoa</taxon>
        <taxon>Ecdysozoa</taxon>
        <taxon>Nematoda</taxon>
        <taxon>Chromadorea</taxon>
        <taxon>Rhabditida</taxon>
        <taxon>Rhabditina</taxon>
        <taxon>Diplogasteromorpha</taxon>
        <taxon>Diplogasteroidea</taxon>
        <taxon>Neodiplogasteridae</taxon>
        <taxon>Pristionchus</taxon>
    </lineage>
</organism>
<evidence type="ECO:0000256" key="1">
    <source>
        <dbReference type="ARBA" id="ARBA00022692"/>
    </source>
</evidence>
<reference evidence="7" key="1">
    <citation type="submission" date="2023-10" db="EMBL/GenBank/DDBJ databases">
        <title>Genome assembly of Pristionchus species.</title>
        <authorList>
            <person name="Yoshida K."/>
            <person name="Sommer R.J."/>
        </authorList>
    </citation>
    <scope>NUCLEOTIDE SEQUENCE</scope>
    <source>
        <strain evidence="7">RS0144</strain>
    </source>
</reference>
<evidence type="ECO:0000256" key="3">
    <source>
        <dbReference type="ARBA" id="ARBA00023136"/>
    </source>
</evidence>
<protein>
    <recommendedName>
        <fullName evidence="9">ABC transmembrane type-1 domain-containing protein</fullName>
    </recommendedName>
</protein>
<keyword evidence="5" id="KW-0732">Signal</keyword>
<evidence type="ECO:0008006" key="9">
    <source>
        <dbReference type="Google" id="ProtNLM"/>
    </source>
</evidence>
<dbReference type="GO" id="GO:0005524">
    <property type="term" value="F:ATP binding"/>
    <property type="evidence" value="ECO:0007669"/>
    <property type="project" value="InterPro"/>
</dbReference>
<keyword evidence="8" id="KW-1185">Reference proteome</keyword>
<dbReference type="InterPro" id="IPR036640">
    <property type="entry name" value="ABC1_TM_sf"/>
</dbReference>